<gene>
    <name evidence="1" type="ORF">N7460_002457</name>
</gene>
<protein>
    <submittedName>
        <fullName evidence="1">Uncharacterized protein</fullName>
    </submittedName>
</protein>
<evidence type="ECO:0000313" key="2">
    <source>
        <dbReference type="Proteomes" id="UP001219568"/>
    </source>
</evidence>
<name>A0AAD6IKG9_PENCN</name>
<sequence>MSNYVIQFDDLDSFESNGETVTTTLNEHGANFTNAPETFPPVFIVFGVDDDAVEELKNMDGISVSEQD</sequence>
<dbReference type="AlphaFoldDB" id="A0AAD6IKG9"/>
<evidence type="ECO:0000313" key="1">
    <source>
        <dbReference type="EMBL" id="KAJ6051923.1"/>
    </source>
</evidence>
<keyword evidence="2" id="KW-1185">Reference proteome</keyword>
<dbReference type="Proteomes" id="UP001219568">
    <property type="component" value="Unassembled WGS sequence"/>
</dbReference>
<reference evidence="1" key="1">
    <citation type="journal article" date="2023" name="IMA Fungus">
        <title>Comparative genomic study of the Penicillium genus elucidates a diverse pangenome and 15 lateral gene transfer events.</title>
        <authorList>
            <person name="Petersen C."/>
            <person name="Sorensen T."/>
            <person name="Nielsen M.R."/>
            <person name="Sondergaard T.E."/>
            <person name="Sorensen J.L."/>
            <person name="Fitzpatrick D.A."/>
            <person name="Frisvad J.C."/>
            <person name="Nielsen K.L."/>
        </authorList>
    </citation>
    <scope>NUCLEOTIDE SEQUENCE</scope>
    <source>
        <strain evidence="1">IBT 15450</strain>
    </source>
</reference>
<accession>A0AAD6IKG9</accession>
<reference evidence="1" key="2">
    <citation type="submission" date="2023-01" db="EMBL/GenBank/DDBJ databases">
        <authorList>
            <person name="Petersen C."/>
        </authorList>
    </citation>
    <scope>NUCLEOTIDE SEQUENCE</scope>
    <source>
        <strain evidence="1">IBT 15450</strain>
    </source>
</reference>
<proteinExistence type="predicted"/>
<comment type="caution">
    <text evidence="1">The sequence shown here is derived from an EMBL/GenBank/DDBJ whole genome shotgun (WGS) entry which is preliminary data.</text>
</comment>
<dbReference type="EMBL" id="JAQJZL010000002">
    <property type="protein sequence ID" value="KAJ6051923.1"/>
    <property type="molecule type" value="Genomic_DNA"/>
</dbReference>
<organism evidence="1 2">
    <name type="scientific">Penicillium canescens</name>
    <dbReference type="NCBI Taxonomy" id="5083"/>
    <lineage>
        <taxon>Eukaryota</taxon>
        <taxon>Fungi</taxon>
        <taxon>Dikarya</taxon>
        <taxon>Ascomycota</taxon>
        <taxon>Pezizomycotina</taxon>
        <taxon>Eurotiomycetes</taxon>
        <taxon>Eurotiomycetidae</taxon>
        <taxon>Eurotiales</taxon>
        <taxon>Aspergillaceae</taxon>
        <taxon>Penicillium</taxon>
    </lineage>
</organism>